<dbReference type="InterPro" id="IPR051796">
    <property type="entry name" value="ISF_SsuE-like"/>
</dbReference>
<gene>
    <name evidence="4" type="ORF">HNR50_001073</name>
</gene>
<dbReference type="Proteomes" id="UP000587760">
    <property type="component" value="Unassembled WGS sequence"/>
</dbReference>
<evidence type="ECO:0000259" key="3">
    <source>
        <dbReference type="Pfam" id="PF03358"/>
    </source>
</evidence>
<sequence>MKLIVFNGSPRGQKSNSTRMIPWILKEAADDICYLNKSSLYDTYLRKAKTADSFLFVFPLYVDSMPGITKAYFEAMEQHKTDFAGKPVYFVIHSGFPEMVQSKALSHYNAYFATEIMGMDYKGTVIIGGSESMQMAPDQAFRKLQINLKLVGQAIKEYKNLPEDINIRINKRERLSGFRRFLFRITPGPLKNFYWHYRAGQHGEKIDLKGRPYG</sequence>
<dbReference type="Pfam" id="PF03358">
    <property type="entry name" value="FMN_red"/>
    <property type="match status" value="1"/>
</dbReference>
<dbReference type="PANTHER" id="PTHR43278:SF4">
    <property type="entry name" value="NAD(P)H-DEPENDENT FMN-CONTAINING OXIDOREDUCTASE YWQN-RELATED"/>
    <property type="match status" value="1"/>
</dbReference>
<reference evidence="4 5" key="1">
    <citation type="submission" date="2020-08" db="EMBL/GenBank/DDBJ databases">
        <title>Genomic Encyclopedia of Type Strains, Phase IV (KMG-IV): sequencing the most valuable type-strain genomes for metagenomic binning, comparative biology and taxonomic classification.</title>
        <authorList>
            <person name="Goeker M."/>
        </authorList>
    </citation>
    <scope>NUCLEOTIDE SEQUENCE [LARGE SCALE GENOMIC DNA]</scope>
    <source>
        <strain evidence="4 5">DSM 2461</strain>
    </source>
</reference>
<dbReference type="SUPFAM" id="SSF52218">
    <property type="entry name" value="Flavoproteins"/>
    <property type="match status" value="1"/>
</dbReference>
<evidence type="ECO:0000313" key="4">
    <source>
        <dbReference type="EMBL" id="MBB6479415.1"/>
    </source>
</evidence>
<keyword evidence="1" id="KW-0285">Flavoprotein</keyword>
<evidence type="ECO:0000313" key="5">
    <source>
        <dbReference type="Proteomes" id="UP000587760"/>
    </source>
</evidence>
<name>A0A841R6D4_9SPIO</name>
<dbReference type="GO" id="GO:0016491">
    <property type="term" value="F:oxidoreductase activity"/>
    <property type="evidence" value="ECO:0007669"/>
    <property type="project" value="InterPro"/>
</dbReference>
<dbReference type="InterPro" id="IPR005025">
    <property type="entry name" value="FMN_Rdtase-like_dom"/>
</dbReference>
<protein>
    <submittedName>
        <fullName evidence="4">Multimeric flavodoxin WrbA</fullName>
    </submittedName>
</protein>
<dbReference type="InterPro" id="IPR029039">
    <property type="entry name" value="Flavoprotein-like_sf"/>
</dbReference>
<keyword evidence="2" id="KW-0288">FMN</keyword>
<dbReference type="EMBL" id="JACHGJ010000002">
    <property type="protein sequence ID" value="MBB6479415.1"/>
    <property type="molecule type" value="Genomic_DNA"/>
</dbReference>
<keyword evidence="5" id="KW-1185">Reference proteome</keyword>
<proteinExistence type="predicted"/>
<dbReference type="RefSeq" id="WP_184744638.1">
    <property type="nucleotide sequence ID" value="NZ_JACHGJ010000002.1"/>
</dbReference>
<comment type="caution">
    <text evidence="4">The sequence shown here is derived from an EMBL/GenBank/DDBJ whole genome shotgun (WGS) entry which is preliminary data.</text>
</comment>
<evidence type="ECO:0000256" key="2">
    <source>
        <dbReference type="ARBA" id="ARBA00022643"/>
    </source>
</evidence>
<evidence type="ECO:0000256" key="1">
    <source>
        <dbReference type="ARBA" id="ARBA00022630"/>
    </source>
</evidence>
<organism evidence="4 5">
    <name type="scientific">Spirochaeta isovalerica</name>
    <dbReference type="NCBI Taxonomy" id="150"/>
    <lineage>
        <taxon>Bacteria</taxon>
        <taxon>Pseudomonadati</taxon>
        <taxon>Spirochaetota</taxon>
        <taxon>Spirochaetia</taxon>
        <taxon>Spirochaetales</taxon>
        <taxon>Spirochaetaceae</taxon>
        <taxon>Spirochaeta</taxon>
    </lineage>
</organism>
<accession>A0A841R6D4</accession>
<dbReference type="Gene3D" id="3.40.50.360">
    <property type="match status" value="1"/>
</dbReference>
<dbReference type="PANTHER" id="PTHR43278">
    <property type="entry name" value="NAD(P)H-DEPENDENT FMN-CONTAINING OXIDOREDUCTASE YWQN-RELATED"/>
    <property type="match status" value="1"/>
</dbReference>
<dbReference type="AlphaFoldDB" id="A0A841R6D4"/>
<feature type="domain" description="NADPH-dependent FMN reductase-like" evidence="3">
    <location>
        <begin position="1"/>
        <end position="95"/>
    </location>
</feature>